<protein>
    <submittedName>
        <fullName evidence="1">Pre-rRNA processing</fullName>
    </submittedName>
</protein>
<dbReference type="Proteomes" id="UP001140087">
    <property type="component" value="Unassembled WGS sequence"/>
</dbReference>
<organism evidence="1 2">
    <name type="scientific">Coemansia helicoidea</name>
    <dbReference type="NCBI Taxonomy" id="1286919"/>
    <lineage>
        <taxon>Eukaryota</taxon>
        <taxon>Fungi</taxon>
        <taxon>Fungi incertae sedis</taxon>
        <taxon>Zoopagomycota</taxon>
        <taxon>Kickxellomycotina</taxon>
        <taxon>Kickxellomycetes</taxon>
        <taxon>Kickxellales</taxon>
        <taxon>Kickxellaceae</taxon>
        <taxon>Coemansia</taxon>
    </lineage>
</organism>
<gene>
    <name evidence="1" type="primary">LDB17</name>
    <name evidence="1" type="ORF">H4R21_001421</name>
</gene>
<evidence type="ECO:0000313" key="2">
    <source>
        <dbReference type="Proteomes" id="UP001140087"/>
    </source>
</evidence>
<comment type="caution">
    <text evidence="1">The sequence shown here is derived from an EMBL/GenBank/DDBJ whole genome shotgun (WGS) entry which is preliminary data.</text>
</comment>
<sequence>MAGTAPQLRRAGSSRFSMLLEGNVDYAAYRQAWRQKVLLEQQPRFDSLEDAEDELRCVLHDEAFARAHSDSATAAENAALAVDWFAGALGGLFSGDEPFENPDFLRLCCLFFASPLYENNARLVQRHLVKRAYAELNVQAGEAYEASLWVLLAILHLTTEFQPDTFLLCKDSGLFPLLQRLVLADPEKDLHVLAMSLMFEVAQAVELSQTDRACITDALLCFLLDYIERMRYAASDVYNNTATKLVLALNEQLAGQHDRPADLQSPMATTIGDAQTLALLAGSAQQSFRRRCRRSRAVSGSASAQTMSPLAANAPLPPWDPPPASSDCDLASPHRHTRTCSVDQAAGTHGEYDARPACVPRPHQPQALSPAAIALVADARTLPRSQSMVFRAEPHERAATGQQRPGSEVHASAHVSQAAPSGGGAPDTGAADGPQSLSSSRMIAILAQRTDCCKTFTENLVFLLNRETDPATLKLILHMLACILANPDTSEILYTNDMHVLTDIVIRDLGNLSDTEQRLRRSYLHVVCVLLRNPVYLVARHRLSDIELCLVNLLRQSLVSSQALLVAVGSGASRRESMSDSSTRHNSMLVEPAAGSTLGAAGVRLGGGAASPAPSLSSTASEETCVRRSVDEPRAHPPAQKTSRRAPPPPPPLPPHLHQGTPTDPATGCLARASLQPRRRRAPPPPPPLPRSRDSPASGTHTPTTQLSPVAESPRPARRRAPPPPLPPPRSRPVSRSQQQPPEPLQAPTGSRAAGAPPPPPPPPRTKDRRQRPEQTGIRRQLSVKKSVSRYKRGSVIQSRKPAPPLPPLRAGINGGTGVAAGSSMNGAASSSPIAEAPGDASVESTSPANDEDDEDEDEDLDTPLPTPDAEDFAFERRATRKLVANALRGCHEARALASSFGSAQAGRR</sequence>
<dbReference type="EMBL" id="JANBUN010000290">
    <property type="protein sequence ID" value="KAJ2805011.1"/>
    <property type="molecule type" value="Genomic_DNA"/>
</dbReference>
<evidence type="ECO:0000313" key="1">
    <source>
        <dbReference type="EMBL" id="KAJ2805011.1"/>
    </source>
</evidence>
<name>A0ACC1LBR0_9FUNG</name>
<keyword evidence="2" id="KW-1185">Reference proteome</keyword>
<accession>A0ACC1LBR0</accession>
<reference evidence="1" key="1">
    <citation type="submission" date="2022-07" db="EMBL/GenBank/DDBJ databases">
        <title>Phylogenomic reconstructions and comparative analyses of Kickxellomycotina fungi.</title>
        <authorList>
            <person name="Reynolds N.K."/>
            <person name="Stajich J.E."/>
            <person name="Barry K."/>
            <person name="Grigoriev I.V."/>
            <person name="Crous P."/>
            <person name="Smith M.E."/>
        </authorList>
    </citation>
    <scope>NUCLEOTIDE SEQUENCE</scope>
    <source>
        <strain evidence="1">BCRC 34780</strain>
    </source>
</reference>
<proteinExistence type="predicted"/>